<reference evidence="3" key="1">
    <citation type="journal article" date="2010" name="Nat. Biotechnol.">
        <title>Draft genome sequence of the oilseed species Ricinus communis.</title>
        <authorList>
            <person name="Chan A.P."/>
            <person name="Crabtree J."/>
            <person name="Zhao Q."/>
            <person name="Lorenzi H."/>
            <person name="Orvis J."/>
            <person name="Puiu D."/>
            <person name="Melake-Berhan A."/>
            <person name="Jones K.M."/>
            <person name="Redman J."/>
            <person name="Chen G."/>
            <person name="Cahoon E.B."/>
            <person name="Gedil M."/>
            <person name="Stanke M."/>
            <person name="Haas B.J."/>
            <person name="Wortman J.R."/>
            <person name="Fraser-Liggett C.M."/>
            <person name="Ravel J."/>
            <person name="Rabinowicz P.D."/>
        </authorList>
    </citation>
    <scope>NUCLEOTIDE SEQUENCE [LARGE SCALE GENOMIC DNA]</scope>
    <source>
        <strain evidence="3">cv. Hale</strain>
    </source>
</reference>
<feature type="compositionally biased region" description="Polar residues" evidence="1">
    <location>
        <begin position="1"/>
        <end position="17"/>
    </location>
</feature>
<proteinExistence type="predicted"/>
<gene>
    <name evidence="2" type="ORF">RCOM_0302000</name>
</gene>
<dbReference type="Proteomes" id="UP000008311">
    <property type="component" value="Unassembled WGS sequence"/>
</dbReference>
<dbReference type="AlphaFoldDB" id="B9T0J4"/>
<evidence type="ECO:0000313" key="3">
    <source>
        <dbReference type="Proteomes" id="UP000008311"/>
    </source>
</evidence>
<accession>B9T0J4</accession>
<sequence length="161" mass="17718">MQESSSSMRTTLGNSDSDGADSVALRNMKRNIGTGVITKSMQKKKTAMKFMNLSEFLVSRSSLYPCKEYDKGLCDFHSLGRHRASHNRKKRAEKAAIATMLPKAQPLRKIFGNKIDTAGRCGSSTAAETVAKEKRHASSSIVPLLELRPRDIFCTKSCSST</sequence>
<keyword evidence="3" id="KW-1185">Reference proteome</keyword>
<feature type="region of interest" description="Disordered" evidence="1">
    <location>
        <begin position="1"/>
        <end position="24"/>
    </location>
</feature>
<name>B9T0J4_RICCO</name>
<organism evidence="2 3">
    <name type="scientific">Ricinus communis</name>
    <name type="common">Castor bean</name>
    <dbReference type="NCBI Taxonomy" id="3988"/>
    <lineage>
        <taxon>Eukaryota</taxon>
        <taxon>Viridiplantae</taxon>
        <taxon>Streptophyta</taxon>
        <taxon>Embryophyta</taxon>
        <taxon>Tracheophyta</taxon>
        <taxon>Spermatophyta</taxon>
        <taxon>Magnoliopsida</taxon>
        <taxon>eudicotyledons</taxon>
        <taxon>Gunneridae</taxon>
        <taxon>Pentapetalae</taxon>
        <taxon>rosids</taxon>
        <taxon>fabids</taxon>
        <taxon>Malpighiales</taxon>
        <taxon>Euphorbiaceae</taxon>
        <taxon>Acalyphoideae</taxon>
        <taxon>Acalypheae</taxon>
        <taxon>Ricinus</taxon>
    </lineage>
</organism>
<dbReference type="InParanoid" id="B9T0J4"/>
<evidence type="ECO:0000256" key="1">
    <source>
        <dbReference type="SAM" id="MobiDB-lite"/>
    </source>
</evidence>
<dbReference type="EMBL" id="EQ974306">
    <property type="protein sequence ID" value="EEF30619.1"/>
    <property type="molecule type" value="Genomic_DNA"/>
</dbReference>
<protein>
    <submittedName>
        <fullName evidence="2">Uncharacterized protein</fullName>
    </submittedName>
</protein>
<evidence type="ECO:0000313" key="2">
    <source>
        <dbReference type="EMBL" id="EEF30619.1"/>
    </source>
</evidence>